<dbReference type="PANTHER" id="PTHR43048:SF3">
    <property type="entry name" value="METHYLMALONYL-COA EPIMERASE, MITOCHONDRIAL"/>
    <property type="match status" value="1"/>
</dbReference>
<proteinExistence type="predicted"/>
<gene>
    <name evidence="2" type="ORF">UCREL1_8905</name>
</gene>
<keyword evidence="3" id="KW-1185">Reference proteome</keyword>
<name>M7SIM7_EUTLA</name>
<dbReference type="Gene3D" id="3.10.180.10">
    <property type="entry name" value="2,3-Dihydroxybiphenyl 1,2-Dioxygenase, domain 1"/>
    <property type="match status" value="2"/>
</dbReference>
<dbReference type="PANTHER" id="PTHR43048">
    <property type="entry name" value="METHYLMALONYL-COA EPIMERASE"/>
    <property type="match status" value="1"/>
</dbReference>
<evidence type="ECO:0000256" key="1">
    <source>
        <dbReference type="ARBA" id="ARBA00022723"/>
    </source>
</evidence>
<dbReference type="OrthoDB" id="3360610at2759"/>
<dbReference type="OMA" id="QRAEPHV"/>
<dbReference type="InterPro" id="IPR051785">
    <property type="entry name" value="MMCE/EMCE_epimerase"/>
</dbReference>
<dbReference type="GO" id="GO:0005739">
    <property type="term" value="C:mitochondrion"/>
    <property type="evidence" value="ECO:0007669"/>
    <property type="project" value="TreeGrafter"/>
</dbReference>
<reference evidence="3" key="1">
    <citation type="journal article" date="2013" name="Genome Announc.">
        <title>Draft genome sequence of the grapevine dieback fungus Eutypa lata UCR-EL1.</title>
        <authorList>
            <person name="Blanco-Ulate B."/>
            <person name="Rolshausen P.E."/>
            <person name="Cantu D."/>
        </authorList>
    </citation>
    <scope>NUCLEOTIDE SEQUENCE [LARGE SCALE GENOMIC DNA]</scope>
    <source>
        <strain evidence="3">UCR-EL1</strain>
    </source>
</reference>
<sequence>MPDMLIPPISNSPDKVQLVRPAHVYFEHPDLEEFVEFARDFGLVEVARRGGTIYFRGYGKDPYVYVATESKDGQPKFNGPAFVAANQEEFEKTLKIPGAIPSSLENTPGGGRMVTFERSDNTKFHVVYGQAEEDARGAPLSATHEEQGPFNGPFQKPRLGKFQRYHEGPALVHKLGHIGYVYRDFDNELAWYTSNFNFVPSNILHHWDFSNIDVLTFMHLDLGKDYSDHHSLFLQRAPPEVQKSYVHHTSYEVADFDTQLIGHDCQIFDYWCDPNGFKIEHYADGDVVNEDTPMTREPVGPLSVWGPELPKDFGVDTTKYAS</sequence>
<dbReference type="SUPFAM" id="SSF54593">
    <property type="entry name" value="Glyoxalase/Bleomycin resistance protein/Dihydroxybiphenyl dioxygenase"/>
    <property type="match status" value="1"/>
</dbReference>
<dbReference type="GO" id="GO:0046872">
    <property type="term" value="F:metal ion binding"/>
    <property type="evidence" value="ECO:0007669"/>
    <property type="project" value="UniProtKB-KW"/>
</dbReference>
<organism evidence="2 3">
    <name type="scientific">Eutypa lata (strain UCR-EL1)</name>
    <name type="common">Grapevine dieback disease fungus</name>
    <name type="synonym">Eutypa armeniacae</name>
    <dbReference type="NCBI Taxonomy" id="1287681"/>
    <lineage>
        <taxon>Eukaryota</taxon>
        <taxon>Fungi</taxon>
        <taxon>Dikarya</taxon>
        <taxon>Ascomycota</taxon>
        <taxon>Pezizomycotina</taxon>
        <taxon>Sordariomycetes</taxon>
        <taxon>Xylariomycetidae</taxon>
        <taxon>Xylariales</taxon>
        <taxon>Diatrypaceae</taxon>
        <taxon>Eutypa</taxon>
    </lineage>
</organism>
<dbReference type="KEGG" id="ela:UCREL1_8905"/>
<dbReference type="GO" id="GO:0046491">
    <property type="term" value="P:L-methylmalonyl-CoA metabolic process"/>
    <property type="evidence" value="ECO:0007669"/>
    <property type="project" value="TreeGrafter"/>
</dbReference>
<dbReference type="EMBL" id="KB707118">
    <property type="protein sequence ID" value="EMR64128.1"/>
    <property type="molecule type" value="Genomic_DNA"/>
</dbReference>
<dbReference type="GO" id="GO:0004493">
    <property type="term" value="F:methylmalonyl-CoA epimerase activity"/>
    <property type="evidence" value="ECO:0007669"/>
    <property type="project" value="TreeGrafter"/>
</dbReference>
<protein>
    <submittedName>
        <fullName evidence="2">Putative glyoxalase family protein</fullName>
    </submittedName>
</protein>
<dbReference type="Proteomes" id="UP000012174">
    <property type="component" value="Unassembled WGS sequence"/>
</dbReference>
<dbReference type="HOGENOM" id="CLU_052361_0_1_1"/>
<evidence type="ECO:0000313" key="2">
    <source>
        <dbReference type="EMBL" id="EMR64128.1"/>
    </source>
</evidence>
<evidence type="ECO:0000313" key="3">
    <source>
        <dbReference type="Proteomes" id="UP000012174"/>
    </source>
</evidence>
<dbReference type="AlphaFoldDB" id="M7SIM7"/>
<dbReference type="InterPro" id="IPR029068">
    <property type="entry name" value="Glyas_Bleomycin-R_OHBP_Dase"/>
</dbReference>
<dbReference type="eggNOG" id="ENOG502RMEJ">
    <property type="taxonomic scope" value="Eukaryota"/>
</dbReference>
<accession>M7SIM7</accession>
<keyword evidence="1" id="KW-0479">Metal-binding</keyword>